<feature type="region of interest" description="Disordered" evidence="10">
    <location>
        <begin position="94"/>
        <end position="113"/>
    </location>
</feature>
<dbReference type="Proteomes" id="UP000800038">
    <property type="component" value="Unassembled WGS sequence"/>
</dbReference>
<evidence type="ECO:0000256" key="1">
    <source>
        <dbReference type="ARBA" id="ARBA00003777"/>
    </source>
</evidence>
<dbReference type="PANTHER" id="PTHR13264:SF5">
    <property type="entry name" value="PRE-MRNA-SPLICING FACTOR SYF2"/>
    <property type="match status" value="1"/>
</dbReference>
<keyword evidence="5 9" id="KW-0507">mRNA processing</keyword>
<evidence type="ECO:0000256" key="5">
    <source>
        <dbReference type="ARBA" id="ARBA00022664"/>
    </source>
</evidence>
<dbReference type="AlphaFoldDB" id="A0A6A5SU24"/>
<name>A0A6A5SU24_9PLEO</name>
<dbReference type="GO" id="GO:0000974">
    <property type="term" value="C:Prp19 complex"/>
    <property type="evidence" value="ECO:0007669"/>
    <property type="project" value="TreeGrafter"/>
</dbReference>
<comment type="subcellular location">
    <subcellularLocation>
        <location evidence="2 9">Nucleus</location>
    </subcellularLocation>
</comment>
<evidence type="ECO:0000256" key="9">
    <source>
        <dbReference type="RuleBase" id="RU367148"/>
    </source>
</evidence>
<evidence type="ECO:0000256" key="2">
    <source>
        <dbReference type="ARBA" id="ARBA00004123"/>
    </source>
</evidence>
<evidence type="ECO:0000256" key="3">
    <source>
        <dbReference type="ARBA" id="ARBA00010028"/>
    </source>
</evidence>
<evidence type="ECO:0000256" key="7">
    <source>
        <dbReference type="ARBA" id="ARBA00023187"/>
    </source>
</evidence>
<proteinExistence type="inferred from homology"/>
<dbReference type="InterPro" id="IPR013260">
    <property type="entry name" value="mRNA_splic_SYF2"/>
</dbReference>
<comment type="similarity">
    <text evidence="3 9">Belongs to the SYF2 family.</text>
</comment>
<evidence type="ECO:0000313" key="12">
    <source>
        <dbReference type="Proteomes" id="UP000800038"/>
    </source>
</evidence>
<sequence>MANPLQVDEGAPIATPATIKLDEDSPHTTSATIKIDEGEASTTMTVTETIVQGTPSPSEDADPAPPQDVELAPTTDPKAALAARMARFKTLQAQKISGRKATEREVRDAEDRGARLAQMSKLADAHEKAAYKLLKTDDPDFERKRNWDYTVEESESWDKRLKKKAKNREGVAFADYRNEANKVYKRQVGQMSKVDQLAYAESKARKLQQQVSSGLLQLVETDAGEIYTVDSLGRINTPVDEAYSHDHKPSKEAVDKLVEDLDKGERARLKARAARGIRDEQDTGDVTYINQKNKQFNDKLSRFYNKYTSEIRDSFERGTAI</sequence>
<protein>
    <recommendedName>
        <fullName evidence="4 9">Pre-mRNA-splicing factor SYF2</fullName>
    </recommendedName>
</protein>
<keyword evidence="8 9" id="KW-0539">Nucleus</keyword>
<dbReference type="EMBL" id="ML976027">
    <property type="protein sequence ID" value="KAF1943288.1"/>
    <property type="molecule type" value="Genomic_DNA"/>
</dbReference>
<dbReference type="OrthoDB" id="199717at2759"/>
<evidence type="ECO:0000256" key="4">
    <source>
        <dbReference type="ARBA" id="ARBA00014745"/>
    </source>
</evidence>
<dbReference type="GO" id="GO:0071014">
    <property type="term" value="C:post-mRNA release spliceosomal complex"/>
    <property type="evidence" value="ECO:0007669"/>
    <property type="project" value="TreeGrafter"/>
</dbReference>
<reference evidence="11" key="1">
    <citation type="journal article" date="2020" name="Stud. Mycol.">
        <title>101 Dothideomycetes genomes: a test case for predicting lifestyles and emergence of pathogens.</title>
        <authorList>
            <person name="Haridas S."/>
            <person name="Albert R."/>
            <person name="Binder M."/>
            <person name="Bloem J."/>
            <person name="Labutti K."/>
            <person name="Salamov A."/>
            <person name="Andreopoulos B."/>
            <person name="Baker S."/>
            <person name="Barry K."/>
            <person name="Bills G."/>
            <person name="Bluhm B."/>
            <person name="Cannon C."/>
            <person name="Castanera R."/>
            <person name="Culley D."/>
            <person name="Daum C."/>
            <person name="Ezra D."/>
            <person name="Gonzalez J."/>
            <person name="Henrissat B."/>
            <person name="Kuo A."/>
            <person name="Liang C."/>
            <person name="Lipzen A."/>
            <person name="Lutzoni F."/>
            <person name="Magnuson J."/>
            <person name="Mondo S."/>
            <person name="Nolan M."/>
            <person name="Ohm R."/>
            <person name="Pangilinan J."/>
            <person name="Park H.-J."/>
            <person name="Ramirez L."/>
            <person name="Alfaro M."/>
            <person name="Sun H."/>
            <person name="Tritt A."/>
            <person name="Yoshinaga Y."/>
            <person name="Zwiers L.-H."/>
            <person name="Turgeon B."/>
            <person name="Goodwin S."/>
            <person name="Spatafora J."/>
            <person name="Crous P."/>
            <person name="Grigoriev I."/>
        </authorList>
    </citation>
    <scope>NUCLEOTIDE SEQUENCE</scope>
    <source>
        <strain evidence="11">CBS 161.51</strain>
    </source>
</reference>
<keyword evidence="6 9" id="KW-0747">Spliceosome</keyword>
<evidence type="ECO:0000256" key="8">
    <source>
        <dbReference type="ARBA" id="ARBA00023242"/>
    </source>
</evidence>
<dbReference type="GO" id="GO:0071013">
    <property type="term" value="C:catalytic step 2 spliceosome"/>
    <property type="evidence" value="ECO:0007669"/>
    <property type="project" value="TreeGrafter"/>
</dbReference>
<keyword evidence="12" id="KW-1185">Reference proteome</keyword>
<dbReference type="PANTHER" id="PTHR13264">
    <property type="entry name" value="GCIP-INTERACTING PROTEIN P29"/>
    <property type="match status" value="1"/>
</dbReference>
<evidence type="ECO:0000256" key="10">
    <source>
        <dbReference type="SAM" id="MobiDB-lite"/>
    </source>
</evidence>
<evidence type="ECO:0000313" key="11">
    <source>
        <dbReference type="EMBL" id="KAF1943288.1"/>
    </source>
</evidence>
<keyword evidence="7 9" id="KW-0508">mRNA splicing</keyword>
<accession>A0A6A5SU24</accession>
<feature type="compositionally biased region" description="Polar residues" evidence="10">
    <location>
        <begin position="40"/>
        <end position="54"/>
    </location>
</feature>
<evidence type="ECO:0000256" key="6">
    <source>
        <dbReference type="ARBA" id="ARBA00022728"/>
    </source>
</evidence>
<organism evidence="11 12">
    <name type="scientific">Clathrospora elynae</name>
    <dbReference type="NCBI Taxonomy" id="706981"/>
    <lineage>
        <taxon>Eukaryota</taxon>
        <taxon>Fungi</taxon>
        <taxon>Dikarya</taxon>
        <taxon>Ascomycota</taxon>
        <taxon>Pezizomycotina</taxon>
        <taxon>Dothideomycetes</taxon>
        <taxon>Pleosporomycetidae</taxon>
        <taxon>Pleosporales</taxon>
        <taxon>Diademaceae</taxon>
        <taxon>Clathrospora</taxon>
    </lineage>
</organism>
<feature type="region of interest" description="Disordered" evidence="10">
    <location>
        <begin position="1"/>
        <end position="77"/>
    </location>
</feature>
<dbReference type="Pfam" id="PF08231">
    <property type="entry name" value="SYF2"/>
    <property type="match status" value="1"/>
</dbReference>
<comment type="subunit">
    <text evidence="9">May be part of a spliceosome complex.</text>
</comment>
<comment type="function">
    <text evidence="1 9">Involved in pre-mRNA splicing.</text>
</comment>
<feature type="compositionally biased region" description="Basic and acidic residues" evidence="10">
    <location>
        <begin position="100"/>
        <end position="113"/>
    </location>
</feature>
<gene>
    <name evidence="11" type="ORF">EJ02DRAFT_453590</name>
</gene>
<dbReference type="GO" id="GO:0000398">
    <property type="term" value="P:mRNA splicing, via spliceosome"/>
    <property type="evidence" value="ECO:0007669"/>
    <property type="project" value="UniProtKB-UniRule"/>
</dbReference>